<protein>
    <submittedName>
        <fullName evidence="1">Uncharacterized protein</fullName>
    </submittedName>
</protein>
<accession>A0AAN6QCV7</accession>
<organism evidence="1 2">
    <name type="scientific">Canariomyces notabilis</name>
    <dbReference type="NCBI Taxonomy" id="2074819"/>
    <lineage>
        <taxon>Eukaryota</taxon>
        <taxon>Fungi</taxon>
        <taxon>Dikarya</taxon>
        <taxon>Ascomycota</taxon>
        <taxon>Pezizomycotina</taxon>
        <taxon>Sordariomycetes</taxon>
        <taxon>Sordariomycetidae</taxon>
        <taxon>Sordariales</taxon>
        <taxon>Chaetomiaceae</taxon>
        <taxon>Canariomyces</taxon>
    </lineage>
</organism>
<name>A0AAN6QCV7_9PEZI</name>
<comment type="caution">
    <text evidence="1">The sequence shown here is derived from an EMBL/GenBank/DDBJ whole genome shotgun (WGS) entry which is preliminary data.</text>
</comment>
<dbReference type="EMBL" id="MU853368">
    <property type="protein sequence ID" value="KAK4107858.1"/>
    <property type="molecule type" value="Genomic_DNA"/>
</dbReference>
<sequence>PQKKQTNHHLRALSLAPHLHHERLRRTRTILPPLLSSPSRPTLGDLVRRSIFLTHTVALSRRLARHFASIRLARHLASRPSPQALVERCVLPAECLPSKAMVAPGLVAKRRAVERERIKDCLRGWVGSVMKGEVRSRAEGAERAGVGRVSRLRRFWERVGKGEV</sequence>
<evidence type="ECO:0000313" key="2">
    <source>
        <dbReference type="Proteomes" id="UP001302812"/>
    </source>
</evidence>
<reference evidence="1" key="2">
    <citation type="submission" date="2023-05" db="EMBL/GenBank/DDBJ databases">
        <authorList>
            <consortium name="Lawrence Berkeley National Laboratory"/>
            <person name="Steindorff A."/>
            <person name="Hensen N."/>
            <person name="Bonometti L."/>
            <person name="Westerberg I."/>
            <person name="Brannstrom I.O."/>
            <person name="Guillou S."/>
            <person name="Cros-Aarteil S."/>
            <person name="Calhoun S."/>
            <person name="Haridas S."/>
            <person name="Kuo A."/>
            <person name="Mondo S."/>
            <person name="Pangilinan J."/>
            <person name="Riley R."/>
            <person name="Labutti K."/>
            <person name="Andreopoulos B."/>
            <person name="Lipzen A."/>
            <person name="Chen C."/>
            <person name="Yanf M."/>
            <person name="Daum C."/>
            <person name="Ng V."/>
            <person name="Clum A."/>
            <person name="Ohm R."/>
            <person name="Martin F."/>
            <person name="Silar P."/>
            <person name="Natvig D."/>
            <person name="Lalanne C."/>
            <person name="Gautier V."/>
            <person name="Ament-Velasquez S.L."/>
            <person name="Kruys A."/>
            <person name="Hutchinson M.I."/>
            <person name="Powell A.J."/>
            <person name="Barry K."/>
            <person name="Miller A.N."/>
            <person name="Grigoriev I.V."/>
            <person name="Debuchy R."/>
            <person name="Gladieux P."/>
            <person name="Thoren M.H."/>
            <person name="Johannesson H."/>
        </authorList>
    </citation>
    <scope>NUCLEOTIDE SEQUENCE</scope>
    <source>
        <strain evidence="1">CBS 508.74</strain>
    </source>
</reference>
<evidence type="ECO:0000313" key="1">
    <source>
        <dbReference type="EMBL" id="KAK4107858.1"/>
    </source>
</evidence>
<feature type="non-terminal residue" evidence="1">
    <location>
        <position position="1"/>
    </location>
</feature>
<dbReference type="AlphaFoldDB" id="A0AAN6QCV7"/>
<dbReference type="Gene3D" id="6.10.140.2040">
    <property type="match status" value="1"/>
</dbReference>
<keyword evidence="2" id="KW-1185">Reference proteome</keyword>
<reference evidence="1" key="1">
    <citation type="journal article" date="2023" name="Mol. Phylogenet. Evol.">
        <title>Genome-scale phylogeny and comparative genomics of the fungal order Sordariales.</title>
        <authorList>
            <person name="Hensen N."/>
            <person name="Bonometti L."/>
            <person name="Westerberg I."/>
            <person name="Brannstrom I.O."/>
            <person name="Guillou S."/>
            <person name="Cros-Aarteil S."/>
            <person name="Calhoun S."/>
            <person name="Haridas S."/>
            <person name="Kuo A."/>
            <person name="Mondo S."/>
            <person name="Pangilinan J."/>
            <person name="Riley R."/>
            <person name="LaButti K."/>
            <person name="Andreopoulos B."/>
            <person name="Lipzen A."/>
            <person name="Chen C."/>
            <person name="Yan M."/>
            <person name="Daum C."/>
            <person name="Ng V."/>
            <person name="Clum A."/>
            <person name="Steindorff A."/>
            <person name="Ohm R.A."/>
            <person name="Martin F."/>
            <person name="Silar P."/>
            <person name="Natvig D.O."/>
            <person name="Lalanne C."/>
            <person name="Gautier V."/>
            <person name="Ament-Velasquez S.L."/>
            <person name="Kruys A."/>
            <person name="Hutchinson M.I."/>
            <person name="Powell A.J."/>
            <person name="Barry K."/>
            <person name="Miller A.N."/>
            <person name="Grigoriev I.V."/>
            <person name="Debuchy R."/>
            <person name="Gladieux P."/>
            <person name="Hiltunen Thoren M."/>
            <person name="Johannesson H."/>
        </authorList>
    </citation>
    <scope>NUCLEOTIDE SEQUENCE</scope>
    <source>
        <strain evidence="1">CBS 508.74</strain>
    </source>
</reference>
<dbReference type="Proteomes" id="UP001302812">
    <property type="component" value="Unassembled WGS sequence"/>
</dbReference>
<dbReference type="GeneID" id="89936478"/>
<proteinExistence type="predicted"/>
<dbReference type="RefSeq" id="XP_064665428.1">
    <property type="nucleotide sequence ID" value="XM_064812353.1"/>
</dbReference>
<gene>
    <name evidence="1" type="ORF">N656DRAFT_719270</name>
</gene>